<evidence type="ECO:0000256" key="8">
    <source>
        <dbReference type="RuleBase" id="RU363041"/>
    </source>
</evidence>
<evidence type="ECO:0000256" key="1">
    <source>
        <dbReference type="ARBA" id="ARBA00004651"/>
    </source>
</evidence>
<evidence type="ECO:0000256" key="5">
    <source>
        <dbReference type="ARBA" id="ARBA00022692"/>
    </source>
</evidence>
<dbReference type="STRING" id="1123062.SAMN02745775_102217"/>
<dbReference type="PANTHER" id="PTHR30269:SF32">
    <property type="entry name" value="MEMBRANE TRANSPORTER PROTEIN-RELATED"/>
    <property type="match status" value="1"/>
</dbReference>
<evidence type="ECO:0000256" key="7">
    <source>
        <dbReference type="ARBA" id="ARBA00023136"/>
    </source>
</evidence>
<keyword evidence="7 8" id="KW-0472">Membrane</keyword>
<dbReference type="RefSeq" id="WP_217648656.1">
    <property type="nucleotide sequence ID" value="NZ_FOSQ01000002.1"/>
</dbReference>
<proteinExistence type="inferred from homology"/>
<comment type="subcellular location">
    <subcellularLocation>
        <location evidence="1 8">Cell membrane</location>
        <topology evidence="1 8">Multi-pass membrane protein</topology>
    </subcellularLocation>
</comment>
<keyword evidence="4 8" id="KW-1003">Cell membrane</keyword>
<feature type="transmembrane region" description="Helical" evidence="8">
    <location>
        <begin position="220"/>
        <end position="238"/>
    </location>
</feature>
<dbReference type="EMBL" id="FOSQ01000002">
    <property type="protein sequence ID" value="SFK39575.1"/>
    <property type="molecule type" value="Genomic_DNA"/>
</dbReference>
<evidence type="ECO:0000256" key="4">
    <source>
        <dbReference type="ARBA" id="ARBA00022475"/>
    </source>
</evidence>
<feature type="transmembrane region" description="Helical" evidence="8">
    <location>
        <begin position="190"/>
        <end position="208"/>
    </location>
</feature>
<feature type="transmembrane region" description="Helical" evidence="8">
    <location>
        <begin position="94"/>
        <end position="113"/>
    </location>
</feature>
<keyword evidence="10" id="KW-1185">Reference proteome</keyword>
<name>A0A1I3Z693_9PROT</name>
<evidence type="ECO:0000256" key="6">
    <source>
        <dbReference type="ARBA" id="ARBA00022989"/>
    </source>
</evidence>
<dbReference type="GO" id="GO:0005886">
    <property type="term" value="C:plasma membrane"/>
    <property type="evidence" value="ECO:0007669"/>
    <property type="project" value="UniProtKB-SubCell"/>
</dbReference>
<sequence>MDNLPLILLVFLAAGLAKGIIGLGLPTISIGLLALVMPPAEAASLLLLPSLATNIMQCAGPALRPLLRRLWPMLLALVPGTFLGIGLLTEGGPAALGLLGAALVAYAAWGLAAPPLHLSPRAEGLGAVPVGLLGGLITGATGVFVMPVVPWLGALGLARDALVQALGLAFLAATLALGAALAWAGSVTPATSLASLLALPPALIGMAVGTRLRGRIPPALFRRLFFLALLGIGAQLAWRGLS</sequence>
<organism evidence="9 10">
    <name type="scientific">Falsiroseomonas stagni DSM 19981</name>
    <dbReference type="NCBI Taxonomy" id="1123062"/>
    <lineage>
        <taxon>Bacteria</taxon>
        <taxon>Pseudomonadati</taxon>
        <taxon>Pseudomonadota</taxon>
        <taxon>Alphaproteobacteria</taxon>
        <taxon>Acetobacterales</taxon>
        <taxon>Roseomonadaceae</taxon>
        <taxon>Falsiroseomonas</taxon>
    </lineage>
</organism>
<evidence type="ECO:0000313" key="9">
    <source>
        <dbReference type="EMBL" id="SFK39575.1"/>
    </source>
</evidence>
<evidence type="ECO:0000256" key="2">
    <source>
        <dbReference type="ARBA" id="ARBA00009142"/>
    </source>
</evidence>
<dbReference type="PANTHER" id="PTHR30269">
    <property type="entry name" value="TRANSMEMBRANE PROTEIN YFCA"/>
    <property type="match status" value="1"/>
</dbReference>
<protein>
    <recommendedName>
        <fullName evidence="8">Probable membrane transporter protein</fullName>
    </recommendedName>
</protein>
<accession>A0A1I3Z693</accession>
<keyword evidence="5 8" id="KW-0812">Transmembrane</keyword>
<reference evidence="9 10" key="1">
    <citation type="submission" date="2016-10" db="EMBL/GenBank/DDBJ databases">
        <authorList>
            <person name="de Groot N.N."/>
        </authorList>
    </citation>
    <scope>NUCLEOTIDE SEQUENCE [LARGE SCALE GENOMIC DNA]</scope>
    <source>
        <strain evidence="9 10">DSM 19981</strain>
    </source>
</reference>
<feature type="transmembrane region" description="Helical" evidence="8">
    <location>
        <begin position="125"/>
        <end position="149"/>
    </location>
</feature>
<dbReference type="Proteomes" id="UP000199473">
    <property type="component" value="Unassembled WGS sequence"/>
</dbReference>
<feature type="transmembrane region" description="Helical" evidence="8">
    <location>
        <begin position="161"/>
        <end position="183"/>
    </location>
</feature>
<feature type="transmembrane region" description="Helical" evidence="8">
    <location>
        <begin position="70"/>
        <end position="88"/>
    </location>
</feature>
<comment type="similarity">
    <text evidence="2 8">Belongs to the 4-toluene sulfonate uptake permease (TSUP) (TC 2.A.102) family.</text>
</comment>
<dbReference type="AlphaFoldDB" id="A0A1I3Z693"/>
<keyword evidence="3" id="KW-0813">Transport</keyword>
<dbReference type="Pfam" id="PF01925">
    <property type="entry name" value="TauE"/>
    <property type="match status" value="1"/>
</dbReference>
<keyword evidence="6 8" id="KW-1133">Transmembrane helix</keyword>
<evidence type="ECO:0000313" key="10">
    <source>
        <dbReference type="Proteomes" id="UP000199473"/>
    </source>
</evidence>
<evidence type="ECO:0000256" key="3">
    <source>
        <dbReference type="ARBA" id="ARBA00022448"/>
    </source>
</evidence>
<gene>
    <name evidence="9" type="ORF">SAMN02745775_102217</name>
</gene>
<dbReference type="InterPro" id="IPR002781">
    <property type="entry name" value="TM_pro_TauE-like"/>
</dbReference>
<dbReference type="InterPro" id="IPR052017">
    <property type="entry name" value="TSUP"/>
</dbReference>